<reference evidence="2" key="1">
    <citation type="submission" date="2019-09" db="EMBL/GenBank/DDBJ databases">
        <title>Characterisation of the sponge microbiome using genome-centric metagenomics.</title>
        <authorList>
            <person name="Engelberts J.P."/>
            <person name="Robbins S.J."/>
            <person name="De Goeij J.M."/>
            <person name="Aranda M."/>
            <person name="Bell S.C."/>
            <person name="Webster N.S."/>
        </authorList>
    </citation>
    <scope>NUCLEOTIDE SEQUENCE</scope>
    <source>
        <strain evidence="2">SB0662_bin_9</strain>
    </source>
</reference>
<name>A0A6B1DSU5_9CHLR</name>
<organism evidence="2">
    <name type="scientific">Caldilineaceae bacterium SB0662_bin_9</name>
    <dbReference type="NCBI Taxonomy" id="2605258"/>
    <lineage>
        <taxon>Bacteria</taxon>
        <taxon>Bacillati</taxon>
        <taxon>Chloroflexota</taxon>
        <taxon>Caldilineae</taxon>
        <taxon>Caldilineales</taxon>
        <taxon>Caldilineaceae</taxon>
    </lineage>
</organism>
<dbReference type="SUPFAM" id="SSF52317">
    <property type="entry name" value="Class I glutamine amidotransferase-like"/>
    <property type="match status" value="1"/>
</dbReference>
<accession>A0A6B1DSU5</accession>
<dbReference type="PANTHER" id="PTHR40469:SF2">
    <property type="entry name" value="GALACTOSE-BINDING DOMAIN-LIKE SUPERFAMILY PROTEIN"/>
    <property type="match status" value="1"/>
</dbReference>
<dbReference type="AlphaFoldDB" id="A0A6B1DSU5"/>
<proteinExistence type="predicted"/>
<dbReference type="PANTHER" id="PTHR40469">
    <property type="entry name" value="SECRETED GLYCOSYL HYDROLASE"/>
    <property type="match status" value="1"/>
</dbReference>
<gene>
    <name evidence="2" type="ORF">F4Y08_06605</name>
</gene>
<dbReference type="EMBL" id="VXPY01000040">
    <property type="protein sequence ID" value="MYD89996.1"/>
    <property type="molecule type" value="Genomic_DNA"/>
</dbReference>
<dbReference type="Pfam" id="PF06283">
    <property type="entry name" value="ThuA"/>
    <property type="match status" value="1"/>
</dbReference>
<comment type="caution">
    <text evidence="2">The sequence shown here is derived from an EMBL/GenBank/DDBJ whole genome shotgun (WGS) entry which is preliminary data.</text>
</comment>
<protein>
    <submittedName>
        <fullName evidence="2">ThuA domain-containing protein</fullName>
    </submittedName>
</protein>
<dbReference type="Gene3D" id="3.40.50.880">
    <property type="match status" value="1"/>
</dbReference>
<dbReference type="InterPro" id="IPR029010">
    <property type="entry name" value="ThuA-like"/>
</dbReference>
<evidence type="ECO:0000259" key="1">
    <source>
        <dbReference type="Pfam" id="PF06283"/>
    </source>
</evidence>
<feature type="domain" description="ThuA-like" evidence="1">
    <location>
        <begin position="4"/>
        <end position="205"/>
    </location>
</feature>
<evidence type="ECO:0000313" key="2">
    <source>
        <dbReference type="EMBL" id="MYD89996.1"/>
    </source>
</evidence>
<sequence length="209" mass="22603">MNILLLVGGSHHDSPEIRTALQAIFESDGAHTVSQSEDMAVLSPDGLAGIDVVVNATTDREPESSEHYALINHVAGGAGLVVVHGGLASFWNSQAYFGMIGSKFAGKSLDERGSGDFVVEFGPNRHTLQHPITLGLENYTVNDELFFLQGDQTQWQVLARAQGHPVMYSKTFGLGRVFVSALGHDETRFLVPNTTEVMRRGALWAAGRL</sequence>
<dbReference type="InterPro" id="IPR029062">
    <property type="entry name" value="Class_I_gatase-like"/>
</dbReference>